<keyword evidence="1" id="KW-0812">Transmembrane</keyword>
<keyword evidence="1" id="KW-1133">Transmembrane helix</keyword>
<dbReference type="RefSeq" id="WP_113982784.1">
    <property type="nucleotide sequence ID" value="NZ_QMEY01000010.1"/>
</dbReference>
<dbReference type="Proteomes" id="UP000253303">
    <property type="component" value="Unassembled WGS sequence"/>
</dbReference>
<name>A0A366LUQ6_9ACTN</name>
<evidence type="ECO:0000313" key="3">
    <source>
        <dbReference type="Proteomes" id="UP000253303"/>
    </source>
</evidence>
<accession>A0A366LUQ6</accession>
<feature type="transmembrane region" description="Helical" evidence="1">
    <location>
        <begin position="12"/>
        <end position="30"/>
    </location>
</feature>
<comment type="caution">
    <text evidence="2">The sequence shown here is derived from an EMBL/GenBank/DDBJ whole genome shotgun (WGS) entry which is preliminary data.</text>
</comment>
<dbReference type="AlphaFoldDB" id="A0A366LUQ6"/>
<evidence type="ECO:0000256" key="1">
    <source>
        <dbReference type="SAM" id="Phobius"/>
    </source>
</evidence>
<gene>
    <name evidence="2" type="ORF">DP939_22710</name>
</gene>
<organism evidence="2 3">
    <name type="scientific">Spongiactinospora rosea</name>
    <dbReference type="NCBI Taxonomy" id="2248750"/>
    <lineage>
        <taxon>Bacteria</taxon>
        <taxon>Bacillati</taxon>
        <taxon>Actinomycetota</taxon>
        <taxon>Actinomycetes</taxon>
        <taxon>Streptosporangiales</taxon>
        <taxon>Streptosporangiaceae</taxon>
        <taxon>Spongiactinospora</taxon>
    </lineage>
</organism>
<dbReference type="EMBL" id="QMEY01000010">
    <property type="protein sequence ID" value="RBQ17688.1"/>
    <property type="molecule type" value="Genomic_DNA"/>
</dbReference>
<reference evidence="2 3" key="1">
    <citation type="submission" date="2018-06" db="EMBL/GenBank/DDBJ databases">
        <title>Sphaerisporangium craniellae sp. nov., isolated from a marine sponge in the South China Sea.</title>
        <authorList>
            <person name="Li L."/>
        </authorList>
    </citation>
    <scope>NUCLEOTIDE SEQUENCE [LARGE SCALE GENOMIC DNA]</scope>
    <source>
        <strain evidence="2 3">LHW63015</strain>
    </source>
</reference>
<keyword evidence="1" id="KW-0472">Membrane</keyword>
<sequence>MSTRQPTGWMKNVAIALFAAVAAMLIAWIWLGEWRWGATAGVVFVVAFVFLSLSIQDRAPGDQRKD</sequence>
<proteinExistence type="predicted"/>
<protein>
    <submittedName>
        <fullName evidence="2">Uncharacterized protein</fullName>
    </submittedName>
</protein>
<feature type="transmembrane region" description="Helical" evidence="1">
    <location>
        <begin position="36"/>
        <end position="55"/>
    </location>
</feature>
<evidence type="ECO:0000313" key="2">
    <source>
        <dbReference type="EMBL" id="RBQ17688.1"/>
    </source>
</evidence>
<keyword evidence="3" id="KW-1185">Reference proteome</keyword>